<evidence type="ECO:0000313" key="7">
    <source>
        <dbReference type="RefSeq" id="XP_034231887.1"/>
    </source>
</evidence>
<dbReference type="RefSeq" id="XP_034231884.1">
    <property type="nucleotide sequence ID" value="XM_034375993.1"/>
</dbReference>
<name>A0A6P8XXT2_THRPL</name>
<gene>
    <name evidence="3 4 5 6 7 8" type="primary">LOC117639923</name>
</gene>
<evidence type="ECO:0000313" key="2">
    <source>
        <dbReference type="Proteomes" id="UP000515158"/>
    </source>
</evidence>
<dbReference type="RefSeq" id="XP_034231887.1">
    <property type="nucleotide sequence ID" value="XM_034375996.1"/>
</dbReference>
<dbReference type="SMART" id="SM00256">
    <property type="entry name" value="FBOX"/>
    <property type="match status" value="1"/>
</dbReference>
<evidence type="ECO:0000313" key="5">
    <source>
        <dbReference type="RefSeq" id="XP_034231885.1"/>
    </source>
</evidence>
<accession>A0A6P8XXT2</accession>
<dbReference type="Proteomes" id="UP000515158">
    <property type="component" value="Unplaced"/>
</dbReference>
<dbReference type="AlphaFoldDB" id="A0A6P8XXT2"/>
<dbReference type="Gene3D" id="1.20.1280.50">
    <property type="match status" value="1"/>
</dbReference>
<dbReference type="RefSeq" id="XP_034231886.1">
    <property type="nucleotide sequence ID" value="XM_034375995.1"/>
</dbReference>
<dbReference type="InterPro" id="IPR001810">
    <property type="entry name" value="F-box_dom"/>
</dbReference>
<evidence type="ECO:0000313" key="4">
    <source>
        <dbReference type="RefSeq" id="XP_034231884.1"/>
    </source>
</evidence>
<dbReference type="KEGG" id="tpal:117639923"/>
<protein>
    <submittedName>
        <fullName evidence="3 4">Uncharacterized protein LOC117639923</fullName>
    </submittedName>
</protein>
<feature type="domain" description="F-box" evidence="1">
    <location>
        <begin position="3"/>
        <end position="49"/>
    </location>
</feature>
<evidence type="ECO:0000313" key="6">
    <source>
        <dbReference type="RefSeq" id="XP_034231886.1"/>
    </source>
</evidence>
<dbReference type="RefSeq" id="XP_034231885.1">
    <property type="nucleotide sequence ID" value="XM_034375994.1"/>
</dbReference>
<keyword evidence="2" id="KW-1185">Reference proteome</keyword>
<proteinExistence type="predicted"/>
<organism evidence="3">
    <name type="scientific">Thrips palmi</name>
    <name type="common">Melon thrips</name>
    <dbReference type="NCBI Taxonomy" id="161013"/>
    <lineage>
        <taxon>Eukaryota</taxon>
        <taxon>Metazoa</taxon>
        <taxon>Ecdysozoa</taxon>
        <taxon>Arthropoda</taxon>
        <taxon>Hexapoda</taxon>
        <taxon>Insecta</taxon>
        <taxon>Pterygota</taxon>
        <taxon>Neoptera</taxon>
        <taxon>Paraneoptera</taxon>
        <taxon>Thysanoptera</taxon>
        <taxon>Terebrantia</taxon>
        <taxon>Thripoidea</taxon>
        <taxon>Thripidae</taxon>
        <taxon>Thrips</taxon>
    </lineage>
</organism>
<sequence>MDQSLLLALPDDALLAVLAFLPPRQLFDCRVLCRRLRDLCLHADLWRRVRLSSRDSTLRAALRLAPCLREVNLYYTGETDPEPEVTACVVARLKLFVSNLSVARASAAVLKQSRLGGVKELVLAFDPISTRAIKWNIHLLAVAISSVNHLHSLQICNYSREPLLASLNDLAGISSLKKLSYTTLSQDTYLDGSFTEGVCRHPRRCTPGLDAYSRVVTKSATEPAHLVLRKSLKG</sequence>
<evidence type="ECO:0000313" key="8">
    <source>
        <dbReference type="RefSeq" id="XP_034231888.1"/>
    </source>
</evidence>
<dbReference type="GeneID" id="117639923"/>
<dbReference type="RefSeq" id="XP_034231888.1">
    <property type="nucleotide sequence ID" value="XM_034375997.1"/>
</dbReference>
<dbReference type="Pfam" id="PF12937">
    <property type="entry name" value="F-box-like"/>
    <property type="match status" value="1"/>
</dbReference>
<dbReference type="PROSITE" id="PS50181">
    <property type="entry name" value="FBOX"/>
    <property type="match status" value="1"/>
</dbReference>
<evidence type="ECO:0000259" key="1">
    <source>
        <dbReference type="PROSITE" id="PS50181"/>
    </source>
</evidence>
<evidence type="ECO:0000313" key="3">
    <source>
        <dbReference type="RefSeq" id="XP_034231883.1"/>
    </source>
</evidence>
<reference evidence="3 4" key="1">
    <citation type="submission" date="2025-04" db="UniProtKB">
        <authorList>
            <consortium name="RefSeq"/>
        </authorList>
    </citation>
    <scope>IDENTIFICATION</scope>
    <source>
        <tissue evidence="3 4">Total insect</tissue>
    </source>
</reference>
<dbReference type="SUPFAM" id="SSF81383">
    <property type="entry name" value="F-box domain"/>
    <property type="match status" value="1"/>
</dbReference>
<dbReference type="RefSeq" id="XP_034231883.1">
    <property type="nucleotide sequence ID" value="XM_034375992.1"/>
</dbReference>
<dbReference type="InterPro" id="IPR036047">
    <property type="entry name" value="F-box-like_dom_sf"/>
</dbReference>